<protein>
    <submittedName>
        <fullName evidence="2">Uncharacterized protein</fullName>
    </submittedName>
</protein>
<reference evidence="2 3" key="1">
    <citation type="submission" date="2020-02" db="EMBL/GenBank/DDBJ databases">
        <title>Whole Genome Shotgun Sequence of Streptomyces sp. strain CWH03.</title>
        <authorList>
            <person name="Dohra H."/>
            <person name="Kodani S."/>
            <person name="Yamamura H."/>
        </authorList>
    </citation>
    <scope>NUCLEOTIDE SEQUENCE [LARGE SCALE GENOMIC DNA]</scope>
    <source>
        <strain evidence="2 3">CWH03</strain>
    </source>
</reference>
<accession>A0A6A0ATS6</accession>
<feature type="region of interest" description="Disordered" evidence="1">
    <location>
        <begin position="1"/>
        <end position="78"/>
    </location>
</feature>
<dbReference type="Proteomes" id="UP000484988">
    <property type="component" value="Unassembled WGS sequence"/>
</dbReference>
<dbReference type="AlphaFoldDB" id="A0A6A0ATS6"/>
<evidence type="ECO:0000313" key="3">
    <source>
        <dbReference type="Proteomes" id="UP000484988"/>
    </source>
</evidence>
<evidence type="ECO:0000256" key="1">
    <source>
        <dbReference type="SAM" id="MobiDB-lite"/>
    </source>
</evidence>
<sequence>MRGAAAERPDGPARQRHHGDGEEGGLGHEQTERGRPEAVERGEDGDQRMEVVAEQMEAVAAQRDDGSLEPGVGGRRRA</sequence>
<evidence type="ECO:0000313" key="2">
    <source>
        <dbReference type="EMBL" id="GFH35865.1"/>
    </source>
</evidence>
<keyword evidence="3" id="KW-1185">Reference proteome</keyword>
<gene>
    <name evidence="2" type="ORF">SCWH03_20870</name>
</gene>
<name>A0A6A0ATS6_9ACTN</name>
<organism evidence="2 3">
    <name type="scientific">Streptomyces pacificus</name>
    <dbReference type="NCBI Taxonomy" id="2705029"/>
    <lineage>
        <taxon>Bacteria</taxon>
        <taxon>Bacillati</taxon>
        <taxon>Actinomycetota</taxon>
        <taxon>Actinomycetes</taxon>
        <taxon>Kitasatosporales</taxon>
        <taxon>Streptomycetaceae</taxon>
        <taxon>Streptomyces</taxon>
    </lineage>
</organism>
<comment type="caution">
    <text evidence="2">The sequence shown here is derived from an EMBL/GenBank/DDBJ whole genome shotgun (WGS) entry which is preliminary data.</text>
</comment>
<proteinExistence type="predicted"/>
<feature type="compositionally biased region" description="Low complexity" evidence="1">
    <location>
        <begin position="52"/>
        <end position="61"/>
    </location>
</feature>
<feature type="compositionally biased region" description="Basic and acidic residues" evidence="1">
    <location>
        <begin position="1"/>
        <end position="51"/>
    </location>
</feature>
<dbReference type="EMBL" id="BLLG01000005">
    <property type="protein sequence ID" value="GFH35865.1"/>
    <property type="molecule type" value="Genomic_DNA"/>
</dbReference>